<dbReference type="Gene3D" id="3.40.50.150">
    <property type="entry name" value="Vaccinia Virus protein VP39"/>
    <property type="match status" value="1"/>
</dbReference>
<organism evidence="5 6">
    <name type="scientific">candidate division CSSED10-310 bacterium</name>
    <dbReference type="NCBI Taxonomy" id="2855610"/>
    <lineage>
        <taxon>Bacteria</taxon>
        <taxon>Bacteria division CSSED10-310</taxon>
    </lineage>
</organism>
<evidence type="ECO:0000256" key="3">
    <source>
        <dbReference type="ARBA" id="ARBA00022691"/>
    </source>
</evidence>
<name>A0ABV6YS50_UNCC1</name>
<feature type="domain" description="Methyltransferase" evidence="4">
    <location>
        <begin position="67"/>
        <end position="203"/>
    </location>
</feature>
<evidence type="ECO:0000256" key="1">
    <source>
        <dbReference type="ARBA" id="ARBA00022603"/>
    </source>
</evidence>
<dbReference type="InterPro" id="IPR051052">
    <property type="entry name" value="Diverse_substrate_MTase"/>
</dbReference>
<keyword evidence="2 5" id="KW-0808">Transferase</keyword>
<reference evidence="5 6" key="1">
    <citation type="submission" date="2024-09" db="EMBL/GenBank/DDBJ databases">
        <title>Laminarin stimulates single cell rates of sulfate reduction while oxygen inhibits transcriptomic activity in coastal marine sediment.</title>
        <authorList>
            <person name="Lindsay M."/>
            <person name="Orcutt B."/>
            <person name="Emerson D."/>
            <person name="Stepanauskas R."/>
            <person name="D'Angelo T."/>
        </authorList>
    </citation>
    <scope>NUCLEOTIDE SEQUENCE [LARGE SCALE GENOMIC DNA]</scope>
    <source>
        <strain evidence="5">SAG AM-311-K15</strain>
    </source>
</reference>
<sequence>MNDQKSINVSRAPHISRQYNHFQSSFEDIDKADKYLNYGYTLAKGETLEQKQRQLCLEVFKAANIQPDDVIVDVGFGSGEQDFLLASEYSFQKLNGFNIADRQVEYARNRARELNLTEKLVFHHGQAENMPQLAAQSVDKVIAIECAFYFQRPRFYQEAARVMKPGGLLVLADITLSDVLHFLTPWTEEFKRAGSYSQNQADWEQYFQTQSVKPITRYTRPGAQMAVFQILKWLPTMPAATRITWLKMAVITQLVVLGFLTDLIRYDLVVLTRK</sequence>
<proteinExistence type="predicted"/>
<keyword evidence="3" id="KW-0949">S-adenosyl-L-methionine</keyword>
<dbReference type="Proteomes" id="UP001594351">
    <property type="component" value="Unassembled WGS sequence"/>
</dbReference>
<evidence type="ECO:0000256" key="2">
    <source>
        <dbReference type="ARBA" id="ARBA00022679"/>
    </source>
</evidence>
<dbReference type="GO" id="GO:0008168">
    <property type="term" value="F:methyltransferase activity"/>
    <property type="evidence" value="ECO:0007669"/>
    <property type="project" value="UniProtKB-KW"/>
</dbReference>
<dbReference type="PROSITE" id="PS01184">
    <property type="entry name" value="UBIE_2"/>
    <property type="match status" value="1"/>
</dbReference>
<dbReference type="EC" id="2.1.1.-" evidence="5"/>
<dbReference type="InterPro" id="IPR029063">
    <property type="entry name" value="SAM-dependent_MTases_sf"/>
</dbReference>
<evidence type="ECO:0000259" key="4">
    <source>
        <dbReference type="Pfam" id="PF13847"/>
    </source>
</evidence>
<keyword evidence="1 5" id="KW-0489">Methyltransferase</keyword>
<dbReference type="InterPro" id="IPR025714">
    <property type="entry name" value="Methyltranfer_dom"/>
</dbReference>
<dbReference type="PANTHER" id="PTHR44942">
    <property type="entry name" value="METHYLTRANSF_11 DOMAIN-CONTAINING PROTEIN"/>
    <property type="match status" value="1"/>
</dbReference>
<dbReference type="CDD" id="cd02440">
    <property type="entry name" value="AdoMet_MTases"/>
    <property type="match status" value="1"/>
</dbReference>
<evidence type="ECO:0000313" key="6">
    <source>
        <dbReference type="Proteomes" id="UP001594351"/>
    </source>
</evidence>
<keyword evidence="6" id="KW-1185">Reference proteome</keyword>
<accession>A0ABV6YS50</accession>
<dbReference type="PANTHER" id="PTHR44942:SF4">
    <property type="entry name" value="METHYLTRANSFERASE TYPE 11 DOMAIN-CONTAINING PROTEIN"/>
    <property type="match status" value="1"/>
</dbReference>
<dbReference type="SUPFAM" id="SSF53335">
    <property type="entry name" value="S-adenosyl-L-methionine-dependent methyltransferases"/>
    <property type="match status" value="1"/>
</dbReference>
<dbReference type="GO" id="GO:0032259">
    <property type="term" value="P:methylation"/>
    <property type="evidence" value="ECO:0007669"/>
    <property type="project" value="UniProtKB-KW"/>
</dbReference>
<gene>
    <name evidence="5" type="ORF">ACFL27_02340</name>
</gene>
<dbReference type="InterPro" id="IPR023576">
    <property type="entry name" value="UbiE/COQ5_MeTrFase_CS"/>
</dbReference>
<protein>
    <submittedName>
        <fullName evidence="5">SAM-dependent methyltransferase</fullName>
        <ecNumber evidence="5">2.1.1.-</ecNumber>
    </submittedName>
</protein>
<dbReference type="Pfam" id="PF13847">
    <property type="entry name" value="Methyltransf_31"/>
    <property type="match status" value="1"/>
</dbReference>
<evidence type="ECO:0000313" key="5">
    <source>
        <dbReference type="EMBL" id="MFC1849025.1"/>
    </source>
</evidence>
<comment type="caution">
    <text evidence="5">The sequence shown here is derived from an EMBL/GenBank/DDBJ whole genome shotgun (WGS) entry which is preliminary data.</text>
</comment>
<dbReference type="EMBL" id="JBHPBY010000017">
    <property type="protein sequence ID" value="MFC1849025.1"/>
    <property type="molecule type" value="Genomic_DNA"/>
</dbReference>